<evidence type="ECO:0000313" key="2">
    <source>
        <dbReference type="Proteomes" id="UP001238540"/>
    </source>
</evidence>
<organism evidence="1 2">
    <name type="scientific">Vibrio ostreicida</name>
    <dbReference type="NCBI Taxonomy" id="526588"/>
    <lineage>
        <taxon>Bacteria</taxon>
        <taxon>Pseudomonadati</taxon>
        <taxon>Pseudomonadota</taxon>
        <taxon>Gammaproteobacteria</taxon>
        <taxon>Vibrionales</taxon>
        <taxon>Vibrionaceae</taxon>
        <taxon>Vibrio</taxon>
    </lineage>
</organism>
<dbReference type="Proteomes" id="UP001238540">
    <property type="component" value="Unassembled WGS sequence"/>
</dbReference>
<proteinExistence type="predicted"/>
<dbReference type="SUPFAM" id="SSF51695">
    <property type="entry name" value="PLC-like phosphodiesterases"/>
    <property type="match status" value="1"/>
</dbReference>
<accession>A0ABT8BZ04</accession>
<evidence type="ECO:0000313" key="1">
    <source>
        <dbReference type="EMBL" id="MDN3612390.1"/>
    </source>
</evidence>
<dbReference type="Gene3D" id="3.20.20.190">
    <property type="entry name" value="Phosphatidylinositol (PI) phosphodiesterase"/>
    <property type="match status" value="1"/>
</dbReference>
<dbReference type="PANTHER" id="PTHR13593:SF113">
    <property type="entry name" value="SI:DKEY-266F7.9"/>
    <property type="match status" value="1"/>
</dbReference>
<gene>
    <name evidence="1" type="ORF">QWZ16_22590</name>
</gene>
<dbReference type="PANTHER" id="PTHR13593">
    <property type="match status" value="1"/>
</dbReference>
<protein>
    <submittedName>
        <fullName evidence="1">Uncharacterized protein</fullName>
    </submittedName>
</protein>
<reference evidence="2" key="1">
    <citation type="journal article" date="2019" name="Int. J. Syst. Evol. Microbiol.">
        <title>The Global Catalogue of Microorganisms (GCM) 10K type strain sequencing project: providing services to taxonomists for standard genome sequencing and annotation.</title>
        <authorList>
            <consortium name="The Broad Institute Genomics Platform"/>
            <consortium name="The Broad Institute Genome Sequencing Center for Infectious Disease"/>
            <person name="Wu L."/>
            <person name="Ma J."/>
        </authorList>
    </citation>
    <scope>NUCLEOTIDE SEQUENCE [LARGE SCALE GENOMIC DNA]</scope>
    <source>
        <strain evidence="2">CECT 7398</strain>
    </source>
</reference>
<comment type="caution">
    <text evidence="1">The sequence shown here is derived from an EMBL/GenBank/DDBJ whole genome shotgun (WGS) entry which is preliminary data.</text>
</comment>
<name>A0ABT8BZ04_9VIBR</name>
<dbReference type="InterPro" id="IPR035992">
    <property type="entry name" value="Ricin_B-like_lectins"/>
</dbReference>
<dbReference type="InterPro" id="IPR051057">
    <property type="entry name" value="PI-PLC_domain"/>
</dbReference>
<keyword evidence="2" id="KW-1185">Reference proteome</keyword>
<dbReference type="RefSeq" id="WP_170883513.1">
    <property type="nucleotide sequence ID" value="NZ_JABEYA020000010.1"/>
</dbReference>
<dbReference type="EMBL" id="JAUFQC010000027">
    <property type="protein sequence ID" value="MDN3612390.1"/>
    <property type="molecule type" value="Genomic_DNA"/>
</dbReference>
<dbReference type="SUPFAM" id="SSF50370">
    <property type="entry name" value="Ricin B-like lectins"/>
    <property type="match status" value="1"/>
</dbReference>
<sequence length="609" mass="68893">MTMPVFCSLENVKNNQFRCHRATKFESGYASPKCLFRLLPQGGHIYAIQSVDTGQFYQSHISRMVDFVDGDDQLWDILPIPGQTHIYTIRNLGNNQYMTQKASQLHSGMPSESEYWIVESRDDLGQKLGDSFYGFLKNDETAEYRSELATQMEKTPQIPHCLMKFIRFSDGTFAIQNQSNYEFYQNHITSMAKEVTSSGQKWSLDKVDDTINTYYLRNVLSGEYMTHRASQRHTGVPGPSEMWVIEEYQCLQTAGWMGANMPLLANQRLCDICIPGSHDSGTYQQIDSTRYGTVAATKTQIFDIQMQLMQGVRQLDLRPAWWNAAFYTAHYTDIEEGSEFANAFGAGFQGAVGVALSDAFAQINAFYSDPNHSQELLIVKFSHFIDWDRRDTGGAHNVSLRQKQNFVSLVKRTLGKRLIKLTEDTENLCVLTVKGLLDHGNILAIFPDDFSEVVSGQEGLWCEHQLASRGESSITNDLLKMIDSPLKPLGQKQNMEQSSHIEAPFMMNLSWQLTQDQKQAMSAALFSTPTLLNLADNANLALSPTLSIWLGDNTINHRYYPNVLQTDACFEETTNAVYESLTLCKLIQRFNQTRSAQSDAEVAHAFHCV</sequence>
<dbReference type="InterPro" id="IPR017946">
    <property type="entry name" value="PLC-like_Pdiesterase_TIM-brl"/>
</dbReference>